<organism evidence="2 3">
    <name type="scientific">Parathielavia hyrcaniae</name>
    <dbReference type="NCBI Taxonomy" id="113614"/>
    <lineage>
        <taxon>Eukaryota</taxon>
        <taxon>Fungi</taxon>
        <taxon>Dikarya</taxon>
        <taxon>Ascomycota</taxon>
        <taxon>Pezizomycotina</taxon>
        <taxon>Sordariomycetes</taxon>
        <taxon>Sordariomycetidae</taxon>
        <taxon>Sordariales</taxon>
        <taxon>Chaetomiaceae</taxon>
        <taxon>Parathielavia</taxon>
    </lineage>
</organism>
<name>A0AAN6SXR5_9PEZI</name>
<sequence>MDTRQKVKAKALPTPPAGGIAAEGHTQRPPISPEDQPLARRPRQTQAQFVRLRFRVCARSHRTPTSRGDLQSFTRYRTVEGLSRTAGGSSAEGPIPCGW</sequence>
<dbReference type="EMBL" id="MU863699">
    <property type="protein sequence ID" value="KAK4096732.1"/>
    <property type="molecule type" value="Genomic_DNA"/>
</dbReference>
<dbReference type="AlphaFoldDB" id="A0AAN6SXR5"/>
<proteinExistence type="predicted"/>
<evidence type="ECO:0000313" key="2">
    <source>
        <dbReference type="EMBL" id="KAK4096732.1"/>
    </source>
</evidence>
<gene>
    <name evidence="2" type="ORF">N658DRAFT_334640</name>
</gene>
<reference evidence="2" key="2">
    <citation type="submission" date="2023-05" db="EMBL/GenBank/DDBJ databases">
        <authorList>
            <consortium name="Lawrence Berkeley National Laboratory"/>
            <person name="Steindorff A."/>
            <person name="Hensen N."/>
            <person name="Bonometti L."/>
            <person name="Westerberg I."/>
            <person name="Brannstrom I.O."/>
            <person name="Guillou S."/>
            <person name="Cros-Aarteil S."/>
            <person name="Calhoun S."/>
            <person name="Haridas S."/>
            <person name="Kuo A."/>
            <person name="Mondo S."/>
            <person name="Pangilinan J."/>
            <person name="Riley R."/>
            <person name="Labutti K."/>
            <person name="Andreopoulos B."/>
            <person name="Lipzen A."/>
            <person name="Chen C."/>
            <person name="Yanf M."/>
            <person name="Daum C."/>
            <person name="Ng V."/>
            <person name="Clum A."/>
            <person name="Ohm R."/>
            <person name="Martin F."/>
            <person name="Silar P."/>
            <person name="Natvig D."/>
            <person name="Lalanne C."/>
            <person name="Gautier V."/>
            <person name="Ament-Velasquez S.L."/>
            <person name="Kruys A."/>
            <person name="Hutchinson M.I."/>
            <person name="Powell A.J."/>
            <person name="Barry K."/>
            <person name="Miller A.N."/>
            <person name="Grigoriev I.V."/>
            <person name="Debuchy R."/>
            <person name="Gladieux P."/>
            <person name="Thoren M.H."/>
            <person name="Johannesson H."/>
        </authorList>
    </citation>
    <scope>NUCLEOTIDE SEQUENCE</scope>
    <source>
        <strain evidence="2">CBS 757.83</strain>
    </source>
</reference>
<keyword evidence="3" id="KW-1185">Reference proteome</keyword>
<accession>A0AAN6SXR5</accession>
<evidence type="ECO:0000313" key="3">
    <source>
        <dbReference type="Proteomes" id="UP001305647"/>
    </source>
</evidence>
<evidence type="ECO:0000256" key="1">
    <source>
        <dbReference type="SAM" id="MobiDB-lite"/>
    </source>
</evidence>
<feature type="region of interest" description="Disordered" evidence="1">
    <location>
        <begin position="1"/>
        <end position="44"/>
    </location>
</feature>
<comment type="caution">
    <text evidence="2">The sequence shown here is derived from an EMBL/GenBank/DDBJ whole genome shotgun (WGS) entry which is preliminary data.</text>
</comment>
<dbReference type="Proteomes" id="UP001305647">
    <property type="component" value="Unassembled WGS sequence"/>
</dbReference>
<protein>
    <submittedName>
        <fullName evidence="2">Uncharacterized protein</fullName>
    </submittedName>
</protein>
<reference evidence="2" key="1">
    <citation type="journal article" date="2023" name="Mol. Phylogenet. Evol.">
        <title>Genome-scale phylogeny and comparative genomics of the fungal order Sordariales.</title>
        <authorList>
            <person name="Hensen N."/>
            <person name="Bonometti L."/>
            <person name="Westerberg I."/>
            <person name="Brannstrom I.O."/>
            <person name="Guillou S."/>
            <person name="Cros-Aarteil S."/>
            <person name="Calhoun S."/>
            <person name="Haridas S."/>
            <person name="Kuo A."/>
            <person name="Mondo S."/>
            <person name="Pangilinan J."/>
            <person name="Riley R."/>
            <person name="LaButti K."/>
            <person name="Andreopoulos B."/>
            <person name="Lipzen A."/>
            <person name="Chen C."/>
            <person name="Yan M."/>
            <person name="Daum C."/>
            <person name="Ng V."/>
            <person name="Clum A."/>
            <person name="Steindorff A."/>
            <person name="Ohm R.A."/>
            <person name="Martin F."/>
            <person name="Silar P."/>
            <person name="Natvig D.O."/>
            <person name="Lalanne C."/>
            <person name="Gautier V."/>
            <person name="Ament-Velasquez S.L."/>
            <person name="Kruys A."/>
            <person name="Hutchinson M.I."/>
            <person name="Powell A.J."/>
            <person name="Barry K."/>
            <person name="Miller A.N."/>
            <person name="Grigoriev I.V."/>
            <person name="Debuchy R."/>
            <person name="Gladieux P."/>
            <person name="Hiltunen Thoren M."/>
            <person name="Johannesson H."/>
        </authorList>
    </citation>
    <scope>NUCLEOTIDE SEQUENCE</scope>
    <source>
        <strain evidence="2">CBS 757.83</strain>
    </source>
</reference>